<sequence length="106" mass="12809">MRKLKLDPQTIRNRLLVQIIKEKGDTVSISDKSGIATAFYEELKFCHDQRDQAEQVFRNTVECLIKHHDREIKKYVKHLKSDDCQFLTLRICNQYWKRLTIEHYKE</sequence>
<evidence type="ECO:0000313" key="2">
    <source>
        <dbReference type="Proteomes" id="UP000789342"/>
    </source>
</evidence>
<reference evidence="1" key="1">
    <citation type="submission" date="2021-06" db="EMBL/GenBank/DDBJ databases">
        <authorList>
            <person name="Kallberg Y."/>
            <person name="Tangrot J."/>
            <person name="Rosling A."/>
        </authorList>
    </citation>
    <scope>NUCLEOTIDE SEQUENCE</scope>
    <source>
        <strain evidence="1">CL551</strain>
    </source>
</reference>
<gene>
    <name evidence="1" type="ORF">AMORRO_LOCUS16058</name>
</gene>
<name>A0A9N9J583_9GLOM</name>
<proteinExistence type="predicted"/>
<dbReference type="EMBL" id="CAJVPV010041872">
    <property type="protein sequence ID" value="CAG8762913.1"/>
    <property type="molecule type" value="Genomic_DNA"/>
</dbReference>
<dbReference type="OrthoDB" id="2329773at2759"/>
<feature type="non-terminal residue" evidence="1">
    <location>
        <position position="106"/>
    </location>
</feature>
<dbReference type="AlphaFoldDB" id="A0A9N9J583"/>
<keyword evidence="2" id="KW-1185">Reference proteome</keyword>
<dbReference type="Proteomes" id="UP000789342">
    <property type="component" value="Unassembled WGS sequence"/>
</dbReference>
<protein>
    <submittedName>
        <fullName evidence="1">16253_t:CDS:1</fullName>
    </submittedName>
</protein>
<organism evidence="1 2">
    <name type="scientific">Acaulospora morrowiae</name>
    <dbReference type="NCBI Taxonomy" id="94023"/>
    <lineage>
        <taxon>Eukaryota</taxon>
        <taxon>Fungi</taxon>
        <taxon>Fungi incertae sedis</taxon>
        <taxon>Mucoromycota</taxon>
        <taxon>Glomeromycotina</taxon>
        <taxon>Glomeromycetes</taxon>
        <taxon>Diversisporales</taxon>
        <taxon>Acaulosporaceae</taxon>
        <taxon>Acaulospora</taxon>
    </lineage>
</organism>
<accession>A0A9N9J583</accession>
<evidence type="ECO:0000313" key="1">
    <source>
        <dbReference type="EMBL" id="CAG8762913.1"/>
    </source>
</evidence>
<comment type="caution">
    <text evidence="1">The sequence shown here is derived from an EMBL/GenBank/DDBJ whole genome shotgun (WGS) entry which is preliminary data.</text>
</comment>